<dbReference type="InterPro" id="IPR052020">
    <property type="entry name" value="Cyclic_di-GMP/3'3'-cGAMP_PDE"/>
</dbReference>
<feature type="domain" description="HD-GYP" evidence="3">
    <location>
        <begin position="128"/>
        <end position="320"/>
    </location>
</feature>
<evidence type="ECO:0000259" key="2">
    <source>
        <dbReference type="PROSITE" id="PS50110"/>
    </source>
</evidence>
<dbReference type="InterPro" id="IPR006675">
    <property type="entry name" value="HDIG_dom"/>
</dbReference>
<dbReference type="SMART" id="SM00448">
    <property type="entry name" value="REC"/>
    <property type="match status" value="1"/>
</dbReference>
<dbReference type="PROSITE" id="PS50110">
    <property type="entry name" value="RESPONSE_REGULATORY"/>
    <property type="match status" value="1"/>
</dbReference>
<keyword evidence="5" id="KW-1185">Reference proteome</keyword>
<reference evidence="4" key="1">
    <citation type="journal article" date="2022" name="Environ. Microbiol.">
        <title>Geoalkalibacter halelectricus SAP #1 sp. nov. possessing extracellular electron transfer and mineral#reducing capabilities from a haloalkaline environment.</title>
        <authorList>
            <person name="Yadav S."/>
            <person name="Singh R."/>
            <person name="Sundharam S.S."/>
            <person name="Chaudhary S."/>
            <person name="Krishnamurthi S."/>
            <person name="Patil S.A."/>
        </authorList>
    </citation>
    <scope>NUCLEOTIDE SEQUENCE</scope>
    <source>
        <strain evidence="4">SAP-1</strain>
    </source>
</reference>
<dbReference type="InterPro" id="IPR037522">
    <property type="entry name" value="HD_GYP_dom"/>
</dbReference>
<dbReference type="CDD" id="cd00077">
    <property type="entry name" value="HDc"/>
    <property type="match status" value="1"/>
</dbReference>
<evidence type="ECO:0000313" key="4">
    <source>
        <dbReference type="EMBL" id="UWZ80823.1"/>
    </source>
</evidence>
<dbReference type="Proteomes" id="UP001060414">
    <property type="component" value="Chromosome"/>
</dbReference>
<organism evidence="4 5">
    <name type="scientific">Geoalkalibacter halelectricus</name>
    <dbReference type="NCBI Taxonomy" id="2847045"/>
    <lineage>
        <taxon>Bacteria</taxon>
        <taxon>Pseudomonadati</taxon>
        <taxon>Thermodesulfobacteriota</taxon>
        <taxon>Desulfuromonadia</taxon>
        <taxon>Desulfuromonadales</taxon>
        <taxon>Geoalkalibacteraceae</taxon>
        <taxon>Geoalkalibacter</taxon>
    </lineage>
</organism>
<evidence type="ECO:0000256" key="1">
    <source>
        <dbReference type="PROSITE-ProRule" id="PRU00169"/>
    </source>
</evidence>
<sequence>MAETVLFVDDEPNVRAAMQRLFAESDLNVALAADGREALSLICAQPVAVVVADYRMPGMSGTELLERVRDLSPETVRVMLTGYAELQTALDAINLGEVFRFVLKPWENEHLRAVVEEALARYRLVLALRDADESTLLSLAQMIELKDAYTRGHCERVAAYALRIAAALNFDAQRTAHIRRGSWLHDCGKVGVPESILNFQGPLNSYDFNVVRNHPRWGAEVARKARLEREIVNMILFHHERWDGEGYPHGLQGEQIPLEARIVATADVYDALTSDRPYQKAMTPARAASVMHSLAGTQLDPRLTELLLAELAREEKERRP</sequence>
<dbReference type="Gene3D" id="1.10.3210.10">
    <property type="entry name" value="Hypothetical protein af1432"/>
    <property type="match status" value="1"/>
</dbReference>
<name>A0ABY5ZP28_9BACT</name>
<dbReference type="Gene3D" id="3.40.50.2300">
    <property type="match status" value="1"/>
</dbReference>
<feature type="modified residue" description="4-aspartylphosphate" evidence="1">
    <location>
        <position position="53"/>
    </location>
</feature>
<dbReference type="InterPro" id="IPR001789">
    <property type="entry name" value="Sig_transdc_resp-reg_receiver"/>
</dbReference>
<dbReference type="Pfam" id="PF13487">
    <property type="entry name" value="HD_5"/>
    <property type="match status" value="1"/>
</dbReference>
<gene>
    <name evidence="4" type="ORF">L9S41_05320</name>
</gene>
<proteinExistence type="predicted"/>
<dbReference type="InterPro" id="IPR003607">
    <property type="entry name" value="HD/PDEase_dom"/>
</dbReference>
<dbReference type="NCBIfam" id="TIGR00277">
    <property type="entry name" value="HDIG"/>
    <property type="match status" value="1"/>
</dbReference>
<keyword evidence="1" id="KW-0597">Phosphoprotein</keyword>
<dbReference type="PANTHER" id="PTHR45228:SF8">
    <property type="entry name" value="TWO-COMPONENT RESPONSE REGULATOR-RELATED"/>
    <property type="match status" value="1"/>
</dbReference>
<dbReference type="SMART" id="SM00471">
    <property type="entry name" value="HDc"/>
    <property type="match status" value="1"/>
</dbReference>
<dbReference type="PROSITE" id="PS51832">
    <property type="entry name" value="HD_GYP"/>
    <property type="match status" value="1"/>
</dbReference>
<evidence type="ECO:0000259" key="3">
    <source>
        <dbReference type="PROSITE" id="PS51832"/>
    </source>
</evidence>
<dbReference type="InterPro" id="IPR011006">
    <property type="entry name" value="CheY-like_superfamily"/>
</dbReference>
<dbReference type="SUPFAM" id="SSF109604">
    <property type="entry name" value="HD-domain/PDEase-like"/>
    <property type="match status" value="1"/>
</dbReference>
<dbReference type="EMBL" id="CP092109">
    <property type="protein sequence ID" value="UWZ80823.1"/>
    <property type="molecule type" value="Genomic_DNA"/>
</dbReference>
<dbReference type="RefSeq" id="WP_260749189.1">
    <property type="nucleotide sequence ID" value="NZ_CP092109.1"/>
</dbReference>
<feature type="domain" description="Response regulatory" evidence="2">
    <location>
        <begin position="4"/>
        <end position="119"/>
    </location>
</feature>
<evidence type="ECO:0000313" key="5">
    <source>
        <dbReference type="Proteomes" id="UP001060414"/>
    </source>
</evidence>
<protein>
    <submittedName>
        <fullName evidence="4">Response regulator</fullName>
    </submittedName>
</protein>
<dbReference type="SUPFAM" id="SSF52172">
    <property type="entry name" value="CheY-like"/>
    <property type="match status" value="1"/>
</dbReference>
<dbReference type="Pfam" id="PF00072">
    <property type="entry name" value="Response_reg"/>
    <property type="match status" value="1"/>
</dbReference>
<dbReference type="PANTHER" id="PTHR45228">
    <property type="entry name" value="CYCLIC DI-GMP PHOSPHODIESTERASE TM_0186-RELATED"/>
    <property type="match status" value="1"/>
</dbReference>
<accession>A0ABY5ZP28</accession>
<dbReference type="CDD" id="cd17569">
    <property type="entry name" value="REC_HupR-like"/>
    <property type="match status" value="1"/>
</dbReference>